<dbReference type="RefSeq" id="XP_007864526.1">
    <property type="nucleotide sequence ID" value="XM_007866335.1"/>
</dbReference>
<keyword evidence="3" id="KW-1185">Reference proteome</keyword>
<sequence length="159" mass="17903">MAQLPQISLDLCLSPLLADADKNQYCDEALATLLKSISTPLPSLSFASSKPRTADKNKPLPRTPPCQNQHQDLPPGSPAKPEYPLATSKQIISLLNLLDKLDTDMTAEVQRIKENIKETRDLIKEYKKERRDRRRSMKEKMATQVRQTLAADSDFWAGV</sequence>
<dbReference type="Proteomes" id="UP000030669">
    <property type="component" value="Unassembled WGS sequence"/>
</dbReference>
<dbReference type="GeneID" id="19303829"/>
<dbReference type="EMBL" id="KB469299">
    <property type="protein sequence ID" value="EPQ57424.1"/>
    <property type="molecule type" value="Genomic_DNA"/>
</dbReference>
<dbReference type="eggNOG" id="ENOG502SW5U">
    <property type="taxonomic scope" value="Eukaryota"/>
</dbReference>
<gene>
    <name evidence="2" type="ORF">GLOTRDRAFT_137755</name>
</gene>
<evidence type="ECO:0000313" key="2">
    <source>
        <dbReference type="EMBL" id="EPQ57424.1"/>
    </source>
</evidence>
<organism evidence="2 3">
    <name type="scientific">Gloeophyllum trabeum (strain ATCC 11539 / FP-39264 / Madison 617)</name>
    <name type="common">Brown rot fungus</name>
    <dbReference type="NCBI Taxonomy" id="670483"/>
    <lineage>
        <taxon>Eukaryota</taxon>
        <taxon>Fungi</taxon>
        <taxon>Dikarya</taxon>
        <taxon>Basidiomycota</taxon>
        <taxon>Agaricomycotina</taxon>
        <taxon>Agaricomycetes</taxon>
        <taxon>Gloeophyllales</taxon>
        <taxon>Gloeophyllaceae</taxon>
        <taxon>Gloeophyllum</taxon>
    </lineage>
</organism>
<dbReference type="OMA" id="KETKWIG"/>
<dbReference type="AlphaFoldDB" id="S7RVW4"/>
<dbReference type="HOGENOM" id="CLU_1704469_0_0_1"/>
<proteinExistence type="predicted"/>
<name>S7RVW4_GLOTA</name>
<accession>S7RVW4</accession>
<protein>
    <submittedName>
        <fullName evidence="2">Uncharacterized protein</fullName>
    </submittedName>
</protein>
<dbReference type="KEGG" id="gtr:GLOTRDRAFT_137755"/>
<reference evidence="2 3" key="1">
    <citation type="journal article" date="2012" name="Science">
        <title>The Paleozoic origin of enzymatic lignin decomposition reconstructed from 31 fungal genomes.</title>
        <authorList>
            <person name="Floudas D."/>
            <person name="Binder M."/>
            <person name="Riley R."/>
            <person name="Barry K."/>
            <person name="Blanchette R.A."/>
            <person name="Henrissat B."/>
            <person name="Martinez A.T."/>
            <person name="Otillar R."/>
            <person name="Spatafora J.W."/>
            <person name="Yadav J.S."/>
            <person name="Aerts A."/>
            <person name="Benoit I."/>
            <person name="Boyd A."/>
            <person name="Carlson A."/>
            <person name="Copeland A."/>
            <person name="Coutinho P.M."/>
            <person name="de Vries R.P."/>
            <person name="Ferreira P."/>
            <person name="Findley K."/>
            <person name="Foster B."/>
            <person name="Gaskell J."/>
            <person name="Glotzer D."/>
            <person name="Gorecki P."/>
            <person name="Heitman J."/>
            <person name="Hesse C."/>
            <person name="Hori C."/>
            <person name="Igarashi K."/>
            <person name="Jurgens J.A."/>
            <person name="Kallen N."/>
            <person name="Kersten P."/>
            <person name="Kohler A."/>
            <person name="Kuees U."/>
            <person name="Kumar T.K.A."/>
            <person name="Kuo A."/>
            <person name="LaButti K."/>
            <person name="Larrondo L.F."/>
            <person name="Lindquist E."/>
            <person name="Ling A."/>
            <person name="Lombard V."/>
            <person name="Lucas S."/>
            <person name="Lundell T."/>
            <person name="Martin R."/>
            <person name="McLaughlin D.J."/>
            <person name="Morgenstern I."/>
            <person name="Morin E."/>
            <person name="Murat C."/>
            <person name="Nagy L.G."/>
            <person name="Nolan M."/>
            <person name="Ohm R.A."/>
            <person name="Patyshakuliyeva A."/>
            <person name="Rokas A."/>
            <person name="Ruiz-Duenas F.J."/>
            <person name="Sabat G."/>
            <person name="Salamov A."/>
            <person name="Samejima M."/>
            <person name="Schmutz J."/>
            <person name="Slot J.C."/>
            <person name="St John F."/>
            <person name="Stenlid J."/>
            <person name="Sun H."/>
            <person name="Sun S."/>
            <person name="Syed K."/>
            <person name="Tsang A."/>
            <person name="Wiebenga A."/>
            <person name="Young D."/>
            <person name="Pisabarro A."/>
            <person name="Eastwood D.C."/>
            <person name="Martin F."/>
            <person name="Cullen D."/>
            <person name="Grigoriev I.V."/>
            <person name="Hibbett D.S."/>
        </authorList>
    </citation>
    <scope>NUCLEOTIDE SEQUENCE [LARGE SCALE GENOMIC DNA]</scope>
    <source>
        <strain evidence="2 3">ATCC 11539</strain>
    </source>
</reference>
<feature type="region of interest" description="Disordered" evidence="1">
    <location>
        <begin position="44"/>
        <end position="85"/>
    </location>
</feature>
<evidence type="ECO:0000313" key="3">
    <source>
        <dbReference type="Proteomes" id="UP000030669"/>
    </source>
</evidence>
<evidence type="ECO:0000256" key="1">
    <source>
        <dbReference type="SAM" id="MobiDB-lite"/>
    </source>
</evidence>
<dbReference type="STRING" id="670483.S7RVW4"/>
<dbReference type="OrthoDB" id="3018737at2759"/>